<dbReference type="InterPro" id="IPR050767">
    <property type="entry name" value="Sel1_AlgK"/>
</dbReference>
<dbReference type="Gene3D" id="1.10.101.10">
    <property type="entry name" value="PGBD-like superfamily/PGBD"/>
    <property type="match status" value="1"/>
</dbReference>
<feature type="region of interest" description="Disordered" evidence="2">
    <location>
        <begin position="507"/>
        <end position="526"/>
    </location>
</feature>
<organism evidence="4 5">
    <name type="scientific">Hyphomonas pacifica</name>
    <dbReference type="NCBI Taxonomy" id="1280941"/>
    <lineage>
        <taxon>Bacteria</taxon>
        <taxon>Pseudomonadati</taxon>
        <taxon>Pseudomonadota</taxon>
        <taxon>Alphaproteobacteria</taxon>
        <taxon>Hyphomonadales</taxon>
        <taxon>Hyphomonadaceae</taxon>
        <taxon>Hyphomonas</taxon>
    </lineage>
</organism>
<dbReference type="Pfam" id="PF01471">
    <property type="entry name" value="PG_binding_1"/>
    <property type="match status" value="1"/>
</dbReference>
<dbReference type="InterPro" id="IPR011990">
    <property type="entry name" value="TPR-like_helical_dom_sf"/>
</dbReference>
<feature type="region of interest" description="Disordered" evidence="2">
    <location>
        <begin position="824"/>
        <end position="851"/>
    </location>
</feature>
<feature type="region of interest" description="Disordered" evidence="2">
    <location>
        <begin position="710"/>
        <end position="732"/>
    </location>
</feature>
<dbReference type="Gene3D" id="1.20.120.20">
    <property type="entry name" value="Apolipoprotein"/>
    <property type="match status" value="1"/>
</dbReference>
<feature type="coiled-coil region" evidence="1">
    <location>
        <begin position="263"/>
        <end position="308"/>
    </location>
</feature>
<evidence type="ECO:0000256" key="2">
    <source>
        <dbReference type="SAM" id="MobiDB-lite"/>
    </source>
</evidence>
<dbReference type="eggNOG" id="COG0790">
    <property type="taxonomic scope" value="Bacteria"/>
</dbReference>
<dbReference type="Pfam" id="PF08238">
    <property type="entry name" value="Sel1"/>
    <property type="match status" value="3"/>
</dbReference>
<feature type="compositionally biased region" description="Acidic residues" evidence="2">
    <location>
        <begin position="589"/>
        <end position="610"/>
    </location>
</feature>
<feature type="compositionally biased region" description="Low complexity" evidence="2">
    <location>
        <begin position="825"/>
        <end position="843"/>
    </location>
</feature>
<feature type="domain" description="Peptidoglycan binding-like" evidence="3">
    <location>
        <begin position="1076"/>
        <end position="1130"/>
    </location>
</feature>
<dbReference type="InterPro" id="IPR036365">
    <property type="entry name" value="PGBD-like_sf"/>
</dbReference>
<keyword evidence="1" id="KW-0175">Coiled coil</keyword>
<dbReference type="AlphaFoldDB" id="A0A062U517"/>
<dbReference type="InterPro" id="IPR002477">
    <property type="entry name" value="Peptidoglycan-bd-like"/>
</dbReference>
<dbReference type="PANTHER" id="PTHR11102:SF160">
    <property type="entry name" value="ERAD-ASSOCIATED E3 UBIQUITIN-PROTEIN LIGASE COMPONENT HRD3"/>
    <property type="match status" value="1"/>
</dbReference>
<feature type="compositionally biased region" description="Polar residues" evidence="2">
    <location>
        <begin position="574"/>
        <end position="587"/>
    </location>
</feature>
<dbReference type="InterPro" id="IPR006597">
    <property type="entry name" value="Sel1-like"/>
</dbReference>
<feature type="compositionally biased region" description="Acidic residues" evidence="2">
    <location>
        <begin position="675"/>
        <end position="694"/>
    </location>
</feature>
<dbReference type="SUPFAM" id="SSF81901">
    <property type="entry name" value="HCP-like"/>
    <property type="match status" value="1"/>
</dbReference>
<evidence type="ECO:0000259" key="3">
    <source>
        <dbReference type="Pfam" id="PF01471"/>
    </source>
</evidence>
<comment type="caution">
    <text evidence="4">The sequence shown here is derived from an EMBL/GenBank/DDBJ whole genome shotgun (WGS) entry which is preliminary data.</text>
</comment>
<dbReference type="Gene3D" id="1.25.40.10">
    <property type="entry name" value="Tetratricopeptide repeat domain"/>
    <property type="match status" value="1"/>
</dbReference>
<evidence type="ECO:0000313" key="5">
    <source>
        <dbReference type="Proteomes" id="UP000249123"/>
    </source>
</evidence>
<sequence length="1134" mass="122324">MSQTGPWSVKGIDQRARDAAREAASAEGLTLGEYLNRLLMSAEAPRPNEVSAPYESRRLRPDAASSTIDKLTKRIEATEARSTLAITGMDHTILGLVARLEESEHNTASMTGHVESLLDELRETHEALQAKVRRMEQDSSARENLEALKSLEEALGKLASHVFEENELAHNEAQAIKGRVEAGFSDLSERVEGMETRVENTLSHAVARVEKAVEQAELRAEGAARHLSERLTTLEGRVNQDIAHPGNAAPDMEVVNARISEAVDSMDSKIEGIQDRLNRAETATDTALQSLEATYSQLDEKIGALSESVDPDIARKLREEFNARFEDITRSVRETVDKARQELVEEISRAASADSSEAVDELSSSFDKRLQDIENRDDALTSDAIREEIGQFGDMVSERMDEMAGHVDRRVKESEQRSADAISQIGDQVAKVATRLRVRQDKALQTLATQIDENRKHSDNRLSDALSNVSERLEQIQTQTTSSLSPLQKAITSLATRLESLEDFTAPAYAGRNSEPSSVAPRVADDVPENLFATDNDEIVEIEDSVFEEDFEPGLPDAEFTAEEQKEALRDSQSEQASPPRQTSSLYESADDDSPFVELDEDEDNDDDLSFFETTSDFGIQMDAVEGEEGTGATDPLSALMGLDDSHTEARDSDIFDAEDFDSEADLHSFIQEVQDTEEPTSEPEAVAETEETEETENYIAMARRAAIAASNGAPSARKDKMAPAKGSRSNSKMPLYAAASAVVITGAAVGGYLYLRGTQDAPHVSTAATPVVPSAATPASEETAPQGDDMAFKAGLPEAAGTEAEAVPANVDMEDMLFGREAETAPTSEASTETSPEATIETDPATKADNPSIMSATIVQKAPAYEPIPETGTLKGAAAAGNPVARYTLAQAYLAEGRLQDGADLMQEAAVGGLAIAQYRLSKLHEKGTGVPKDLSLARQWTKRAAENGNINAMHDYAVYMAQGDGGPQSYAGAVEWFRQGAEYGIVDSQYNLGILYEEGLGISPDLEEALYWFNVAARNGDAGAPAKVRELSARVSPEADARALNRADLWNAAPANATANGRFELQSWQLGNPQQVKAIQAALNTMGYNAGTPDGILGTGTAAAIREYQSDTGLAATGHVTQELIEQLNAGA</sequence>
<dbReference type="SUPFAM" id="SSF47090">
    <property type="entry name" value="PGBD-like"/>
    <property type="match status" value="1"/>
</dbReference>
<dbReference type="InterPro" id="IPR036366">
    <property type="entry name" value="PGBDSf"/>
</dbReference>
<name>A0A062U517_9PROT</name>
<dbReference type="eggNOG" id="COG1196">
    <property type="taxonomic scope" value="Bacteria"/>
</dbReference>
<keyword evidence="5" id="KW-1185">Reference proteome</keyword>
<evidence type="ECO:0000313" key="4">
    <source>
        <dbReference type="EMBL" id="RAN35322.1"/>
    </source>
</evidence>
<dbReference type="PANTHER" id="PTHR11102">
    <property type="entry name" value="SEL-1-LIKE PROTEIN"/>
    <property type="match status" value="1"/>
</dbReference>
<protein>
    <recommendedName>
        <fullName evidence="3">Peptidoglycan binding-like domain-containing protein</fullName>
    </recommendedName>
</protein>
<reference evidence="4 5" key="1">
    <citation type="submission" date="2013-04" db="EMBL/GenBank/DDBJ databases">
        <title>Hyphomonas sp. T24B3 Genome Sequencing.</title>
        <authorList>
            <person name="Lai Q."/>
            <person name="Shao Z."/>
        </authorList>
    </citation>
    <scope>NUCLEOTIDE SEQUENCE [LARGE SCALE GENOMIC DNA]</scope>
    <source>
        <strain evidence="4 5">T24B3</strain>
    </source>
</reference>
<feature type="region of interest" description="Disordered" evidence="2">
    <location>
        <begin position="673"/>
        <end position="694"/>
    </location>
</feature>
<dbReference type="EMBL" id="AWFB01000005">
    <property type="protein sequence ID" value="RAN35322.1"/>
    <property type="molecule type" value="Genomic_DNA"/>
</dbReference>
<dbReference type="SMART" id="SM00671">
    <property type="entry name" value="SEL1"/>
    <property type="match status" value="3"/>
</dbReference>
<accession>A0A062U517</accession>
<dbReference type="Proteomes" id="UP000249123">
    <property type="component" value="Unassembled WGS sequence"/>
</dbReference>
<dbReference type="RefSeq" id="WP_034823895.1">
    <property type="nucleotide sequence ID" value="NZ_AWFA01000002.1"/>
</dbReference>
<gene>
    <name evidence="4" type="ORF">HY3_08465</name>
</gene>
<feature type="region of interest" description="Disordered" evidence="2">
    <location>
        <begin position="550"/>
        <end position="611"/>
    </location>
</feature>
<feature type="compositionally biased region" description="Basic and acidic residues" evidence="2">
    <location>
        <begin position="563"/>
        <end position="573"/>
    </location>
</feature>
<proteinExistence type="predicted"/>
<evidence type="ECO:0000256" key="1">
    <source>
        <dbReference type="SAM" id="Coils"/>
    </source>
</evidence>
<dbReference type="eggNOG" id="COG3409">
    <property type="taxonomic scope" value="Bacteria"/>
</dbReference>
<dbReference type="STRING" id="1280941.HY2_06935"/>